<evidence type="ECO:0000256" key="1">
    <source>
        <dbReference type="SAM" id="Phobius"/>
    </source>
</evidence>
<dbReference type="PANTHER" id="PTHR32254:SF6">
    <property type="entry name" value="DUF1068 DOMAIN-CONTAINING PROTEIN"/>
    <property type="match status" value="1"/>
</dbReference>
<dbReference type="EMBL" id="CM035436">
    <property type="protein sequence ID" value="KAH7288725.1"/>
    <property type="molecule type" value="Genomic_DNA"/>
</dbReference>
<accession>A0A8T2QZA1</accession>
<dbReference type="Proteomes" id="UP000825935">
    <property type="component" value="Chromosome 31"/>
</dbReference>
<sequence length="184" mass="19978">MRSPRNSPVVLGLPGPKLAAVAIAAGLTIYIVGPSVLSHVANGFAKDAGSIRYCPSCNCDCAADGDISLLPDCNKLDPLLKEDQNKSAVGLLSEEIKLQEKVSRDSQQHAEAALLEAKKLASQYQKEAEKCNSGMETCEVAREKSELALIAQRKISAMWEKRARELGWHGRIEHHDIFSRIGLA</sequence>
<keyword evidence="3" id="KW-1185">Reference proteome</keyword>
<evidence type="ECO:0000313" key="3">
    <source>
        <dbReference type="Proteomes" id="UP000825935"/>
    </source>
</evidence>
<reference evidence="2" key="1">
    <citation type="submission" date="2021-08" db="EMBL/GenBank/DDBJ databases">
        <title>WGS assembly of Ceratopteris richardii.</title>
        <authorList>
            <person name="Marchant D.B."/>
            <person name="Chen G."/>
            <person name="Jenkins J."/>
            <person name="Shu S."/>
            <person name="Leebens-Mack J."/>
            <person name="Grimwood J."/>
            <person name="Schmutz J."/>
            <person name="Soltis P."/>
            <person name="Soltis D."/>
            <person name="Chen Z.-H."/>
        </authorList>
    </citation>
    <scope>NUCLEOTIDE SEQUENCE</scope>
    <source>
        <strain evidence="2">Whitten #5841</strain>
        <tissue evidence="2">Leaf</tissue>
    </source>
</reference>
<dbReference type="AlphaFoldDB" id="A0A8T2QZA1"/>
<dbReference type="OMA" id="LYWHISE"/>
<feature type="transmembrane region" description="Helical" evidence="1">
    <location>
        <begin position="20"/>
        <end position="42"/>
    </location>
</feature>
<dbReference type="InterPro" id="IPR010471">
    <property type="entry name" value="DUF1068"/>
</dbReference>
<name>A0A8T2QZA1_CERRI</name>
<gene>
    <name evidence="2" type="ORF">KP509_31G038500</name>
</gene>
<comment type="caution">
    <text evidence="2">The sequence shown here is derived from an EMBL/GenBank/DDBJ whole genome shotgun (WGS) entry which is preliminary data.</text>
</comment>
<dbReference type="PANTHER" id="PTHR32254">
    <property type="entry name" value="EXPRESSED PROTEIN"/>
    <property type="match status" value="1"/>
</dbReference>
<keyword evidence="1" id="KW-0812">Transmembrane</keyword>
<organism evidence="2 3">
    <name type="scientific">Ceratopteris richardii</name>
    <name type="common">Triangle waterfern</name>
    <dbReference type="NCBI Taxonomy" id="49495"/>
    <lineage>
        <taxon>Eukaryota</taxon>
        <taxon>Viridiplantae</taxon>
        <taxon>Streptophyta</taxon>
        <taxon>Embryophyta</taxon>
        <taxon>Tracheophyta</taxon>
        <taxon>Polypodiopsida</taxon>
        <taxon>Polypodiidae</taxon>
        <taxon>Polypodiales</taxon>
        <taxon>Pteridineae</taxon>
        <taxon>Pteridaceae</taxon>
        <taxon>Parkerioideae</taxon>
        <taxon>Ceratopteris</taxon>
    </lineage>
</organism>
<proteinExistence type="predicted"/>
<dbReference type="OrthoDB" id="1898954at2759"/>
<keyword evidence="1" id="KW-1133">Transmembrane helix</keyword>
<evidence type="ECO:0000313" key="2">
    <source>
        <dbReference type="EMBL" id="KAH7288725.1"/>
    </source>
</evidence>
<keyword evidence="1" id="KW-0472">Membrane</keyword>
<dbReference type="Pfam" id="PF06364">
    <property type="entry name" value="DUF1068"/>
    <property type="match status" value="1"/>
</dbReference>
<protein>
    <submittedName>
        <fullName evidence="2">Uncharacterized protein</fullName>
    </submittedName>
</protein>